<dbReference type="PANTHER" id="PTHR43546:SF9">
    <property type="entry name" value="L-ASCORBATE-6-PHOSPHATE LACTONASE ULAG-RELATED"/>
    <property type="match status" value="1"/>
</dbReference>
<dbReference type="EMBL" id="FNBN01000002">
    <property type="protein sequence ID" value="SDF78252.1"/>
    <property type="molecule type" value="Genomic_DNA"/>
</dbReference>
<reference evidence="2 3" key="1">
    <citation type="submission" date="2016-10" db="EMBL/GenBank/DDBJ databases">
        <authorList>
            <person name="de Groot N.N."/>
        </authorList>
    </citation>
    <scope>NUCLEOTIDE SEQUENCE [LARGE SCALE GENOMIC DNA]</scope>
    <source>
        <strain evidence="2 3">DSM 527</strain>
    </source>
</reference>
<dbReference type="Proteomes" id="UP000199045">
    <property type="component" value="Unassembled WGS sequence"/>
</dbReference>
<sequence>MAMNTSIQLIRNAALIINYAGKKILVDPMLAPKDAYDSFTGAARNPMVDLPLSVEDITKDIDLVLVTHTHRDHFDPVASQALDKSVKLINQPADDAYFKNEQFINAETVEESTVWNGISIYRTGGEHGSGEVLKLMGTVSGFVLKAEGQPTIYIVGDSIWMPLVAQSIEQFKPDYIVINSGGAIWPGYETTPILMEETQTMQLIKESGNAKIIAVHMEALDHCHTTRASLRQKASEHNIGDDKLIIPANGETVIL</sequence>
<keyword evidence="1" id="KW-0378">Hydrolase</keyword>
<dbReference type="RefSeq" id="WP_089831744.1">
    <property type="nucleotide sequence ID" value="NZ_FNBN01000002.1"/>
</dbReference>
<protein>
    <submittedName>
        <fullName evidence="2">L-ascorbate metabolism protein UlaG, beta-lactamase superfamily</fullName>
    </submittedName>
</protein>
<dbReference type="GO" id="GO:0016787">
    <property type="term" value="F:hydrolase activity"/>
    <property type="evidence" value="ECO:0007669"/>
    <property type="project" value="UniProtKB-KW"/>
</dbReference>
<gene>
    <name evidence="2" type="ORF">SAMN04488121_102966</name>
</gene>
<dbReference type="InterPro" id="IPR036866">
    <property type="entry name" value="RibonucZ/Hydroxyglut_hydro"/>
</dbReference>
<accession>A0A1G7NW43</accession>
<name>A0A1G7NW43_CHIFI</name>
<dbReference type="Gene3D" id="3.60.15.10">
    <property type="entry name" value="Ribonuclease Z/Hydroxyacylglutathione hydrolase-like"/>
    <property type="match status" value="1"/>
</dbReference>
<dbReference type="AlphaFoldDB" id="A0A1G7NW43"/>
<dbReference type="SUPFAM" id="SSF56281">
    <property type="entry name" value="Metallo-hydrolase/oxidoreductase"/>
    <property type="match status" value="1"/>
</dbReference>
<evidence type="ECO:0000313" key="2">
    <source>
        <dbReference type="EMBL" id="SDF78252.1"/>
    </source>
</evidence>
<dbReference type="Pfam" id="PF13483">
    <property type="entry name" value="Lactamase_B_3"/>
    <property type="match status" value="1"/>
</dbReference>
<proteinExistence type="predicted"/>
<evidence type="ECO:0000313" key="3">
    <source>
        <dbReference type="Proteomes" id="UP000199045"/>
    </source>
</evidence>
<evidence type="ECO:0000256" key="1">
    <source>
        <dbReference type="ARBA" id="ARBA00022801"/>
    </source>
</evidence>
<dbReference type="InterPro" id="IPR050114">
    <property type="entry name" value="UPF0173_UPF0282_UlaG_hydrolase"/>
</dbReference>
<dbReference type="OrthoDB" id="9805728at2"/>
<dbReference type="PANTHER" id="PTHR43546">
    <property type="entry name" value="UPF0173 METAL-DEPENDENT HYDROLASE MJ1163-RELATED"/>
    <property type="match status" value="1"/>
</dbReference>
<organism evidence="2 3">
    <name type="scientific">Chitinophaga filiformis</name>
    <name type="common">Myxococcus filiformis</name>
    <name type="synonym">Flexibacter filiformis</name>
    <dbReference type="NCBI Taxonomy" id="104663"/>
    <lineage>
        <taxon>Bacteria</taxon>
        <taxon>Pseudomonadati</taxon>
        <taxon>Bacteroidota</taxon>
        <taxon>Chitinophagia</taxon>
        <taxon>Chitinophagales</taxon>
        <taxon>Chitinophagaceae</taxon>
        <taxon>Chitinophaga</taxon>
    </lineage>
</organism>